<organism evidence="1 2">
    <name type="scientific">Aquirufa echingensis</name>
    <dbReference type="NCBI Taxonomy" id="3096516"/>
    <lineage>
        <taxon>Bacteria</taxon>
        <taxon>Pseudomonadati</taxon>
        <taxon>Bacteroidota</taxon>
        <taxon>Cytophagia</taxon>
        <taxon>Cytophagales</taxon>
        <taxon>Flectobacillaceae</taxon>
        <taxon>Aquirufa</taxon>
    </lineage>
</organism>
<reference evidence="1 2" key="1">
    <citation type="submission" date="2024-03" db="EMBL/GenBank/DDBJ databases">
        <title>Aquirufa genome sequencing.</title>
        <authorList>
            <person name="Pitt A."/>
            <person name="Hahn M.W."/>
        </authorList>
    </citation>
    <scope>NUCLEOTIDE SEQUENCE [LARGE SCALE GENOMIC DNA]</scope>
    <source>
        <strain evidence="1 2">PLAD-142S6K</strain>
    </source>
</reference>
<proteinExistence type="predicted"/>
<evidence type="ECO:0000313" key="2">
    <source>
        <dbReference type="Proteomes" id="UP001598114"/>
    </source>
</evidence>
<dbReference type="EMBL" id="JBBKYA010000001">
    <property type="protein sequence ID" value="MFD3274606.1"/>
    <property type="molecule type" value="Genomic_DNA"/>
</dbReference>
<dbReference type="PANTHER" id="PTHR14097">
    <property type="entry name" value="OXIDOREDUCTASE HTATIP2"/>
    <property type="match status" value="1"/>
</dbReference>
<dbReference type="InterPro" id="IPR036291">
    <property type="entry name" value="NAD(P)-bd_dom_sf"/>
</dbReference>
<comment type="caution">
    <text evidence="1">The sequence shown here is derived from an EMBL/GenBank/DDBJ whole genome shotgun (WGS) entry which is preliminary data.</text>
</comment>
<dbReference type="Gene3D" id="3.40.50.720">
    <property type="entry name" value="NAD(P)-binding Rossmann-like Domain"/>
    <property type="match status" value="1"/>
</dbReference>
<name>A0ABW6CXA2_9BACT</name>
<dbReference type="RefSeq" id="WP_377974056.1">
    <property type="nucleotide sequence ID" value="NZ_JBBKYA010000001.1"/>
</dbReference>
<protein>
    <submittedName>
        <fullName evidence="1">Epimerase</fullName>
    </submittedName>
</protein>
<dbReference type="PANTHER" id="PTHR14097:SF8">
    <property type="entry name" value="NAD(P)-BINDING DOMAIN-CONTAINING PROTEIN"/>
    <property type="match status" value="1"/>
</dbReference>
<accession>A0ABW6CXA2</accession>
<gene>
    <name evidence="1" type="ORF">SKC38_00020</name>
</gene>
<keyword evidence="2" id="KW-1185">Reference proteome</keyword>
<dbReference type="SUPFAM" id="SSF51735">
    <property type="entry name" value="NAD(P)-binding Rossmann-fold domains"/>
    <property type="match status" value="1"/>
</dbReference>
<evidence type="ECO:0000313" key="1">
    <source>
        <dbReference type="EMBL" id="MFD3274606.1"/>
    </source>
</evidence>
<sequence>MEILQKQLIITGATGMVGEGVLHEAIQSPFVSQILVINRKPCGVTHPKVKEYLLPDFLKPEEMRDAIKGYDACLFCLGVSSVGMKPDEYKQKTYDLTLGFAKVLHDENPNMSFSYISGAGTDSTEQGRLAWARVKGKTENDLSKLGFGDYYSFRPAMIQPTPGLKNALAFYKYINWLFPILKLFVPNSACTLQELGYAMLEASIFGSPVKTVEGKDILAFAKQMRARL</sequence>
<dbReference type="Proteomes" id="UP001598114">
    <property type="component" value="Unassembled WGS sequence"/>
</dbReference>